<evidence type="ECO:0000313" key="10">
    <source>
        <dbReference type="Proteomes" id="UP000187455"/>
    </source>
</evidence>
<dbReference type="PANTHER" id="PTHR43341:SF1">
    <property type="entry name" value="GENERAL AMINO-ACID PERMEASE GAP1"/>
    <property type="match status" value="1"/>
</dbReference>
<dbReference type="InterPro" id="IPR050524">
    <property type="entry name" value="APC_YAT"/>
</dbReference>
<comment type="subcellular location">
    <subcellularLocation>
        <location evidence="1">Membrane</location>
        <topology evidence="1">Multi-pass membrane protein</topology>
    </subcellularLocation>
</comment>
<dbReference type="InterPro" id="IPR004841">
    <property type="entry name" value="AA-permease/SLC12A_dom"/>
</dbReference>
<keyword evidence="6 7" id="KW-0472">Membrane</keyword>
<feature type="transmembrane region" description="Helical" evidence="7">
    <location>
        <begin position="258"/>
        <end position="277"/>
    </location>
</feature>
<keyword evidence="10" id="KW-1185">Reference proteome</keyword>
<accession>A0A1R0GVF7</accession>
<evidence type="ECO:0000256" key="4">
    <source>
        <dbReference type="ARBA" id="ARBA00022970"/>
    </source>
</evidence>
<keyword evidence="5 7" id="KW-1133">Transmembrane helix</keyword>
<dbReference type="Gene3D" id="1.20.1740.10">
    <property type="entry name" value="Amino acid/polyamine transporter I"/>
    <property type="match status" value="1"/>
</dbReference>
<dbReference type="EMBL" id="LSSL01003092">
    <property type="protein sequence ID" value="OLY80828.1"/>
    <property type="molecule type" value="Genomic_DNA"/>
</dbReference>
<feature type="transmembrane region" description="Helical" evidence="7">
    <location>
        <begin position="356"/>
        <end position="379"/>
    </location>
</feature>
<gene>
    <name evidence="9" type="ORF">AYI68_g5070</name>
</gene>
<dbReference type="GO" id="GO:0016020">
    <property type="term" value="C:membrane"/>
    <property type="evidence" value="ECO:0007669"/>
    <property type="project" value="UniProtKB-SubCell"/>
</dbReference>
<protein>
    <submittedName>
        <fullName evidence="9">Lysine-specific permease</fullName>
    </submittedName>
</protein>
<evidence type="ECO:0000256" key="2">
    <source>
        <dbReference type="ARBA" id="ARBA00022448"/>
    </source>
</evidence>
<keyword evidence="3 7" id="KW-0812">Transmembrane</keyword>
<dbReference type="STRING" id="133383.A0A1R0GVF7"/>
<evidence type="ECO:0000256" key="3">
    <source>
        <dbReference type="ARBA" id="ARBA00022692"/>
    </source>
</evidence>
<feature type="transmembrane region" description="Helical" evidence="7">
    <location>
        <begin position="312"/>
        <end position="335"/>
    </location>
</feature>
<feature type="transmembrane region" description="Helical" evidence="7">
    <location>
        <begin position="385"/>
        <end position="406"/>
    </location>
</feature>
<keyword evidence="4" id="KW-0029">Amino-acid transport</keyword>
<dbReference type="OrthoDB" id="3900342at2759"/>
<dbReference type="PANTHER" id="PTHR43341">
    <property type="entry name" value="AMINO ACID PERMEASE"/>
    <property type="match status" value="1"/>
</dbReference>
<evidence type="ECO:0000313" key="9">
    <source>
        <dbReference type="EMBL" id="OLY80828.1"/>
    </source>
</evidence>
<keyword evidence="2" id="KW-0813">Transport</keyword>
<feature type="transmembrane region" description="Helical" evidence="7">
    <location>
        <begin position="427"/>
        <end position="452"/>
    </location>
</feature>
<dbReference type="Proteomes" id="UP000187455">
    <property type="component" value="Unassembled WGS sequence"/>
</dbReference>
<evidence type="ECO:0000259" key="8">
    <source>
        <dbReference type="Pfam" id="PF00324"/>
    </source>
</evidence>
<name>A0A1R0GVF7_9FUNG</name>
<sequence length="506" mass="55261">MEVEKDIEVNAPVESKQGNVSEAQKNLNRGLKSRHMSMIALGGAIGTGLFVGSGSSLALSGPGGTLVSYCITGVMVFFIMGALSEMASFIPVSGSFSDFATRFVDPALGMATGWNYWFVWSVVVGSELVACGIIMQFWLPHVHPVIWGLIAAVIIFSLNIIHVKGFGESEFWFALLKVIAVIAFIIVGILVASGAVGGKKYGFTYWKEDGTAFVDGFRGTLLTFVFAGFSFMGTESIGVTAGESKNPRRDVPRAVRSLFWRILIFYVLAIFIMSLVIKYNDPSLTSAKVSNIGVSPFTTVFRLAGLGKAADVMNAVILISVISAGNAGMYASSRLPYTLYHKGMGPKFLSKTSKSGIPYISLLFSIAFSVALLLISIAVKNVYVFLVNSAGIMGFLTWVSITITHIHFRRALAAQQIDMRELPYKVILYPFGTYFSLFLIIFVIGGQMYATIYLGTDALNFVSTFIGIPLFIGFYLFWKIYKKTKVVNPLDVDLITDCVMFNTYNV</sequence>
<dbReference type="FunFam" id="1.20.1740.10:FF:000001">
    <property type="entry name" value="Amino acid permease"/>
    <property type="match status" value="1"/>
</dbReference>
<comment type="caution">
    <text evidence="9">The sequence shown here is derived from an EMBL/GenBank/DDBJ whole genome shotgun (WGS) entry which is preliminary data.</text>
</comment>
<dbReference type="PIRSF" id="PIRSF006060">
    <property type="entry name" value="AA_transporter"/>
    <property type="match status" value="1"/>
</dbReference>
<feature type="transmembrane region" description="Helical" evidence="7">
    <location>
        <begin position="145"/>
        <end position="163"/>
    </location>
</feature>
<feature type="transmembrane region" description="Helical" evidence="7">
    <location>
        <begin position="117"/>
        <end position="139"/>
    </location>
</feature>
<feature type="transmembrane region" description="Helical" evidence="7">
    <location>
        <begin position="38"/>
        <end position="60"/>
    </location>
</feature>
<dbReference type="AlphaFoldDB" id="A0A1R0GVF7"/>
<evidence type="ECO:0000256" key="1">
    <source>
        <dbReference type="ARBA" id="ARBA00004141"/>
    </source>
</evidence>
<evidence type="ECO:0000256" key="7">
    <source>
        <dbReference type="SAM" id="Phobius"/>
    </source>
</evidence>
<organism evidence="9 10">
    <name type="scientific">Smittium mucronatum</name>
    <dbReference type="NCBI Taxonomy" id="133383"/>
    <lineage>
        <taxon>Eukaryota</taxon>
        <taxon>Fungi</taxon>
        <taxon>Fungi incertae sedis</taxon>
        <taxon>Zoopagomycota</taxon>
        <taxon>Kickxellomycotina</taxon>
        <taxon>Harpellomycetes</taxon>
        <taxon>Harpellales</taxon>
        <taxon>Legeriomycetaceae</taxon>
        <taxon>Smittium</taxon>
    </lineage>
</organism>
<feature type="transmembrane region" description="Helical" evidence="7">
    <location>
        <begin position="175"/>
        <end position="196"/>
    </location>
</feature>
<dbReference type="Pfam" id="PF00324">
    <property type="entry name" value="AA_permease"/>
    <property type="match status" value="1"/>
</dbReference>
<proteinExistence type="predicted"/>
<dbReference type="GO" id="GO:0015171">
    <property type="term" value="F:amino acid transmembrane transporter activity"/>
    <property type="evidence" value="ECO:0007669"/>
    <property type="project" value="TreeGrafter"/>
</dbReference>
<feature type="transmembrane region" description="Helical" evidence="7">
    <location>
        <begin position="216"/>
        <end position="237"/>
    </location>
</feature>
<feature type="domain" description="Amino acid permease/ SLC12A" evidence="8">
    <location>
        <begin position="35"/>
        <end position="486"/>
    </location>
</feature>
<evidence type="ECO:0000256" key="5">
    <source>
        <dbReference type="ARBA" id="ARBA00022989"/>
    </source>
</evidence>
<reference evidence="9 10" key="1">
    <citation type="journal article" date="2016" name="Mol. Biol. Evol.">
        <title>Genome-Wide Survey of Gut Fungi (Harpellales) Reveals the First Horizontally Transferred Ubiquitin Gene from a Mosquito Host.</title>
        <authorList>
            <person name="Wang Y."/>
            <person name="White M.M."/>
            <person name="Kvist S."/>
            <person name="Moncalvo J.M."/>
        </authorList>
    </citation>
    <scope>NUCLEOTIDE SEQUENCE [LARGE SCALE GENOMIC DNA]</scope>
    <source>
        <strain evidence="9 10">ALG-7-W6</strain>
    </source>
</reference>
<feature type="transmembrane region" description="Helical" evidence="7">
    <location>
        <begin position="458"/>
        <end position="478"/>
    </location>
</feature>
<evidence type="ECO:0000256" key="6">
    <source>
        <dbReference type="ARBA" id="ARBA00023136"/>
    </source>
</evidence>